<dbReference type="GO" id="GO:0016491">
    <property type="term" value="F:oxidoreductase activity"/>
    <property type="evidence" value="ECO:0007669"/>
    <property type="project" value="UniProtKB-KW"/>
</dbReference>
<keyword evidence="3" id="KW-0520">NAD</keyword>
<evidence type="ECO:0000256" key="2">
    <source>
        <dbReference type="ARBA" id="ARBA00023002"/>
    </source>
</evidence>
<dbReference type="SUPFAM" id="SSF51735">
    <property type="entry name" value="NAD(P)-binding Rossmann-fold domains"/>
    <property type="match status" value="1"/>
</dbReference>
<dbReference type="GO" id="GO:0050661">
    <property type="term" value="F:NADP binding"/>
    <property type="evidence" value="ECO:0007669"/>
    <property type="project" value="InterPro"/>
</dbReference>
<feature type="domain" description="3-hydroxyisobutyrate dehydrogenase-like NAD-binding" evidence="6">
    <location>
        <begin position="154"/>
        <end position="246"/>
    </location>
</feature>
<dbReference type="PIRSF" id="PIRSF000103">
    <property type="entry name" value="HIBADH"/>
    <property type="match status" value="1"/>
</dbReference>
<sequence>MGAPMVERLLAAGVPVHLYARRAEVRARFAGLGAIVEPSLEAVAAAAGVLIVCPFSAAQLAEITGGPGGLLAHATPGSVVVQHATVATEAIRRLAADAAAQDVTVLDAPISGTSATILAGRLTVLIGGAAAAADRVEPLLAAYASTIVRTGDVGSATTVKLINNLTFAAHVQTAVAAVQLGEKLGIRSGDLLTAITACSADSAVFRHLQAIGGVEELFAMAGPYLRKDVAAVEEVTAALGLDTGILGEVVQSGPLPLTTSRR</sequence>
<dbReference type="Pfam" id="PF03446">
    <property type="entry name" value="NAD_binding_2"/>
    <property type="match status" value="1"/>
</dbReference>
<protein>
    <submittedName>
        <fullName evidence="7">Reductase</fullName>
        <ecNumber evidence="7">1.1.1.-</ecNumber>
    </submittedName>
</protein>
<dbReference type="InterPro" id="IPR015815">
    <property type="entry name" value="HIBADH-related"/>
</dbReference>
<dbReference type="STRING" id="326424.FRAAL2471"/>
<evidence type="ECO:0000313" key="8">
    <source>
        <dbReference type="Proteomes" id="UP000000657"/>
    </source>
</evidence>
<evidence type="ECO:0000256" key="4">
    <source>
        <dbReference type="PIRSR" id="PIRSR000103-1"/>
    </source>
</evidence>
<dbReference type="PANTHER" id="PTHR43060">
    <property type="entry name" value="3-HYDROXYISOBUTYRATE DEHYDROGENASE-LIKE 1, MITOCHONDRIAL-RELATED"/>
    <property type="match status" value="1"/>
</dbReference>
<dbReference type="EMBL" id="CT573213">
    <property type="protein sequence ID" value="CAJ61120.1"/>
    <property type="molecule type" value="Genomic_DNA"/>
</dbReference>
<feature type="domain" description="6-phosphogluconate dehydrogenase NADP-binding" evidence="5">
    <location>
        <begin position="1"/>
        <end position="149"/>
    </location>
</feature>
<dbReference type="GO" id="GO:0051287">
    <property type="term" value="F:NAD binding"/>
    <property type="evidence" value="ECO:0007669"/>
    <property type="project" value="InterPro"/>
</dbReference>
<dbReference type="PANTHER" id="PTHR43060:SF15">
    <property type="entry name" value="3-HYDROXYISOBUTYRATE DEHYDROGENASE-LIKE 1, MITOCHONDRIAL-RELATED"/>
    <property type="match status" value="1"/>
</dbReference>
<accession>Q0RMX6</accession>
<comment type="similarity">
    <text evidence="1">Belongs to the HIBADH-related family.</text>
</comment>
<evidence type="ECO:0000259" key="5">
    <source>
        <dbReference type="Pfam" id="PF03446"/>
    </source>
</evidence>
<dbReference type="InterPro" id="IPR006115">
    <property type="entry name" value="6PGDH_NADP-bd"/>
</dbReference>
<dbReference type="Gene3D" id="1.10.1040.10">
    <property type="entry name" value="N-(1-d-carboxylethyl)-l-norvaline Dehydrogenase, domain 2"/>
    <property type="match status" value="1"/>
</dbReference>
<evidence type="ECO:0000256" key="1">
    <source>
        <dbReference type="ARBA" id="ARBA00009080"/>
    </source>
</evidence>
<gene>
    <name evidence="7" type="ordered locus">FRAAL2471</name>
</gene>
<dbReference type="HOGENOM" id="CLU_035117_1_3_11"/>
<dbReference type="InterPro" id="IPR013328">
    <property type="entry name" value="6PGD_dom2"/>
</dbReference>
<dbReference type="InterPro" id="IPR036291">
    <property type="entry name" value="NAD(P)-bd_dom_sf"/>
</dbReference>
<name>Q0RMX6_FRAAA</name>
<dbReference type="InterPro" id="IPR029154">
    <property type="entry name" value="HIBADH-like_NADP-bd"/>
</dbReference>
<dbReference type="AlphaFoldDB" id="Q0RMX6"/>
<keyword evidence="2 7" id="KW-0560">Oxidoreductase</keyword>
<dbReference type="Pfam" id="PF14833">
    <property type="entry name" value="NAD_binding_11"/>
    <property type="match status" value="1"/>
</dbReference>
<dbReference type="Proteomes" id="UP000000657">
    <property type="component" value="Chromosome"/>
</dbReference>
<evidence type="ECO:0000256" key="3">
    <source>
        <dbReference type="ARBA" id="ARBA00023027"/>
    </source>
</evidence>
<proteinExistence type="inferred from homology"/>
<organism evidence="7 8">
    <name type="scientific">Frankia alni (strain DSM 45986 / CECT 9034 / ACN14a)</name>
    <dbReference type="NCBI Taxonomy" id="326424"/>
    <lineage>
        <taxon>Bacteria</taxon>
        <taxon>Bacillati</taxon>
        <taxon>Actinomycetota</taxon>
        <taxon>Actinomycetes</taxon>
        <taxon>Frankiales</taxon>
        <taxon>Frankiaceae</taxon>
        <taxon>Frankia</taxon>
    </lineage>
</organism>
<keyword evidence="8" id="KW-1185">Reference proteome</keyword>
<dbReference type="SUPFAM" id="SSF48179">
    <property type="entry name" value="6-phosphogluconate dehydrogenase C-terminal domain-like"/>
    <property type="match status" value="1"/>
</dbReference>
<dbReference type="EC" id="1.1.1.-" evidence="7"/>
<dbReference type="KEGG" id="fal:FRAAL2471"/>
<evidence type="ECO:0000313" key="7">
    <source>
        <dbReference type="EMBL" id="CAJ61120.1"/>
    </source>
</evidence>
<dbReference type="eggNOG" id="COG2084">
    <property type="taxonomic scope" value="Bacteria"/>
</dbReference>
<feature type="active site" evidence="4">
    <location>
        <position position="160"/>
    </location>
</feature>
<dbReference type="Gene3D" id="3.40.50.720">
    <property type="entry name" value="NAD(P)-binding Rossmann-like Domain"/>
    <property type="match status" value="1"/>
</dbReference>
<dbReference type="InterPro" id="IPR008927">
    <property type="entry name" value="6-PGluconate_DH-like_C_sf"/>
</dbReference>
<evidence type="ECO:0000259" key="6">
    <source>
        <dbReference type="Pfam" id="PF14833"/>
    </source>
</evidence>
<reference evidence="7 8" key="1">
    <citation type="journal article" date="2007" name="Genome Res.">
        <title>Genome characteristics of facultatively symbiotic Frankia sp. strains reflect host range and host plant biogeography.</title>
        <authorList>
            <person name="Normand P."/>
            <person name="Lapierre P."/>
            <person name="Tisa L.S."/>
            <person name="Gogarten J.P."/>
            <person name="Alloisio N."/>
            <person name="Bagnarol E."/>
            <person name="Bassi C.A."/>
            <person name="Berry A.M."/>
            <person name="Bickhart D.M."/>
            <person name="Choisne N."/>
            <person name="Couloux A."/>
            <person name="Cournoyer B."/>
            <person name="Cruveiller S."/>
            <person name="Daubin V."/>
            <person name="Demange N."/>
            <person name="Francino M.P."/>
            <person name="Goltsman E."/>
            <person name="Huang Y."/>
            <person name="Kopp O.R."/>
            <person name="Labarre L."/>
            <person name="Lapidus A."/>
            <person name="Lavire C."/>
            <person name="Marechal J."/>
            <person name="Martinez M."/>
            <person name="Mastronunzio J.E."/>
            <person name="Mullin B.C."/>
            <person name="Niemann J."/>
            <person name="Pujic P."/>
            <person name="Rawnsley T."/>
            <person name="Rouy Z."/>
            <person name="Schenowitz C."/>
            <person name="Sellstedt A."/>
            <person name="Tavares F."/>
            <person name="Tomkins J.P."/>
            <person name="Vallenet D."/>
            <person name="Valverde C."/>
            <person name="Wall L.G."/>
            <person name="Wang Y."/>
            <person name="Medigue C."/>
            <person name="Benson D.R."/>
        </authorList>
    </citation>
    <scope>NUCLEOTIDE SEQUENCE [LARGE SCALE GENOMIC DNA]</scope>
    <source>
        <strain evidence="8">DSM 45986 / CECT 9034 / ACN14a</strain>
    </source>
</reference>